<feature type="compositionally biased region" description="Polar residues" evidence="1">
    <location>
        <begin position="1"/>
        <end position="11"/>
    </location>
</feature>
<feature type="region of interest" description="Disordered" evidence="1">
    <location>
        <begin position="1"/>
        <end position="31"/>
    </location>
</feature>
<dbReference type="Proteomes" id="UP000504630">
    <property type="component" value="Chromosome 6"/>
</dbReference>
<feature type="region of interest" description="Disordered" evidence="1">
    <location>
        <begin position="1048"/>
        <end position="1069"/>
    </location>
</feature>
<feature type="region of interest" description="Disordered" evidence="1">
    <location>
        <begin position="230"/>
        <end position="262"/>
    </location>
</feature>
<feature type="region of interest" description="Disordered" evidence="1">
    <location>
        <begin position="1092"/>
        <end position="1121"/>
    </location>
</feature>
<dbReference type="RefSeq" id="XP_029289596.1">
    <property type="nucleotide sequence ID" value="XM_029433736.1"/>
</dbReference>
<feature type="compositionally biased region" description="Polar residues" evidence="1">
    <location>
        <begin position="773"/>
        <end position="796"/>
    </location>
</feature>
<evidence type="ECO:0000256" key="1">
    <source>
        <dbReference type="SAM" id="MobiDB-lite"/>
    </source>
</evidence>
<accession>A0A6J2PWA3</accession>
<feature type="compositionally biased region" description="Low complexity" evidence="1">
    <location>
        <begin position="515"/>
        <end position="525"/>
    </location>
</feature>
<gene>
    <name evidence="3" type="primary">amn1</name>
</gene>
<reference evidence="3" key="1">
    <citation type="submission" date="2025-08" db="UniProtKB">
        <authorList>
            <consortium name="RefSeq"/>
        </authorList>
    </citation>
    <scope>IDENTIFICATION</scope>
</reference>
<feature type="region of interest" description="Disordered" evidence="1">
    <location>
        <begin position="444"/>
        <end position="468"/>
    </location>
</feature>
<sequence>MQPSAWMNGQYRQVGPSSQSSQAAAQLTHDAMRNQQTRTTNNSCQYMTVSTGIQPPQSANFICLDGAYSNRQPSNWQTSAVPHQVVSCQQPVPGKPSYLTLLLSGKLKHSSNNTQRGNPGLPVTYGFQQDFQQNSVQSPSTQSPPNMKAQTTYLQQDMSALVNQSVRVHRKPSISTQDGNVVADLQHCRHQNSSFHNFNGELTKPVSGYTATTATSPPNEEVVYTAASHNRQTARNHKHRPNGTQHGFSPSTSPPSYNATISFRNDSITTSSSSSLHNSHVSTTSQKTLHYLGHNNRGEATSSINSNSYNAAVDTQQDRHRLDHIARIEDYLRNSFVAGPDVRPVHTSSPYGGKQFASEVRMTESNQNMQAVASNVTERHNSGQSLPQTTHSVMLRQHSVDVPLQQSSVPNRFYATAKQDGSENGSKAANAFFPKLIVRSLSDSSQLRQMPEGISSQRNETQSSVANNRERVQILETLSSVKANDGSIHSFPGQIRAVAVVQPLLQEIYPVARKQSSSNSISQSSEVTATDESLSNPEKLFISPKNKPVEYWRHSAASNHGTFVSSSESAGKKHFRADETGSEVAINMQVDQRVAQQSVTTNVSVRQNNDKNEMPTDPKGFFELSSVPTTTWTPVTLIELIQDTEKAQVQLKEFSKLESVIQLLLRTFWSGHSEEFRCKVKTGWYKDLITGVNNFCIKHVAQHTVVLSQVKPCFRNQLKIYHVLKDDEVYSELPYKSSWLNVNEQLDDIDKEFDFPQSLKHDNRPARVMTDNGIPSQIVSEVSNKKLSSTEHSPVDSSEEKQDSTVEANSKQTASPNKTESADSSDPCYSFKIQVLTPEEAKVIYEQVQIKLPKSMDMDNQPERVTNSSVEGDLPTVRDATFSDTKLENKSVGLVDQVCCLSRWVEIICGSNAAKCECKSTQSHEDITDKTLDKEEMAEQKKDELCAIKSDSKLHSATDGKKQAEGDKNVDHPVMTLCWPELCNGHSLTIDQTEDDKLHSYADKETTNNISQIILLSKNGDCLSSSENEIPNQMPDFEKDLERAEVKLTESNQSSRSDEIETKKFSISETDIQSDPEVDCIQNQLKSTGNVQSCTLDSSGEGIENLSSSKSEVESQMSDLEENCRRAQLTSTNGAESSMETEGQTQIVTGALQTTWTGKHDTVKRKKRRSSHNNFFPAFKKSKKCKSIVDVEDDLNCGKVFLGSEPSASNTRTVELVLFGSTPQNKCLLIGSRKSHISSPEAVYDAVPRPPNVITVKLSPLKRKSSETVSTRKHSVKRSLCEKSRTRFSLTKIRHRRRLKTQAYTFESLSLGCQRLPASSEMRICSGKTKHCQSLKRSRSHGLKRGEQNTEKRTVTLNQPADQERSKAGNGSHAVMPLQNNDVLKFNVLPNTFNFKDGSNGRKETNDPVPDNPGFVEGNDKSHNKTVQKAKGTWCKNPQKKCIFSPPTPTTDILFHEFQKKYKEKNQPSVDE</sequence>
<feature type="compositionally biased region" description="Polar residues" evidence="1">
    <location>
        <begin position="805"/>
        <end position="824"/>
    </location>
</feature>
<feature type="compositionally biased region" description="Basic residues" evidence="1">
    <location>
        <begin position="232"/>
        <end position="241"/>
    </location>
</feature>
<feature type="compositionally biased region" description="Polar residues" evidence="1">
    <location>
        <begin position="242"/>
        <end position="262"/>
    </location>
</feature>
<feature type="compositionally biased region" description="Low complexity" evidence="1">
    <location>
        <begin position="17"/>
        <end position="26"/>
    </location>
</feature>
<feature type="compositionally biased region" description="Basic residues" evidence="1">
    <location>
        <begin position="1328"/>
        <end position="1343"/>
    </location>
</feature>
<dbReference type="KEGG" id="cgob:115009612"/>
<proteinExistence type="predicted"/>
<dbReference type="GeneID" id="115009612"/>
<dbReference type="InParanoid" id="A0A6J2PWA3"/>
<name>A0A6J2PWA3_COTGO</name>
<keyword evidence="2" id="KW-1185">Reference proteome</keyword>
<dbReference type="OrthoDB" id="8923208at2759"/>
<protein>
    <submittedName>
        <fullName evidence="3">Protein AMN1 homolog</fullName>
    </submittedName>
</protein>
<feature type="region of interest" description="Disordered" evidence="1">
    <location>
        <begin position="1328"/>
        <end position="1351"/>
    </location>
</feature>
<dbReference type="FunCoup" id="A0A6J2PWA3">
    <property type="interactions" value="10"/>
</dbReference>
<organism evidence="2 3">
    <name type="scientific">Cottoperca gobio</name>
    <name type="common">Frogmouth</name>
    <name type="synonym">Aphritis gobio</name>
    <dbReference type="NCBI Taxonomy" id="56716"/>
    <lineage>
        <taxon>Eukaryota</taxon>
        <taxon>Metazoa</taxon>
        <taxon>Chordata</taxon>
        <taxon>Craniata</taxon>
        <taxon>Vertebrata</taxon>
        <taxon>Euteleostomi</taxon>
        <taxon>Actinopterygii</taxon>
        <taxon>Neopterygii</taxon>
        <taxon>Teleostei</taxon>
        <taxon>Neoteleostei</taxon>
        <taxon>Acanthomorphata</taxon>
        <taxon>Eupercaria</taxon>
        <taxon>Perciformes</taxon>
        <taxon>Notothenioidei</taxon>
        <taxon>Bovichtidae</taxon>
        <taxon>Cottoperca</taxon>
    </lineage>
</organism>
<feature type="region of interest" description="Disordered" evidence="1">
    <location>
        <begin position="1395"/>
        <end position="1423"/>
    </location>
</feature>
<feature type="compositionally biased region" description="Low complexity" evidence="1">
    <location>
        <begin position="1104"/>
        <end position="1118"/>
    </location>
</feature>
<feature type="compositionally biased region" description="Basic and acidic residues" evidence="1">
    <location>
        <begin position="1056"/>
        <end position="1066"/>
    </location>
</feature>
<evidence type="ECO:0000313" key="3">
    <source>
        <dbReference type="RefSeq" id="XP_029289596.1"/>
    </source>
</evidence>
<feature type="region of interest" description="Disordered" evidence="1">
    <location>
        <begin position="758"/>
        <end position="826"/>
    </location>
</feature>
<dbReference type="CTD" id="196394"/>
<evidence type="ECO:0000313" key="2">
    <source>
        <dbReference type="Proteomes" id="UP000504630"/>
    </source>
</evidence>
<feature type="compositionally biased region" description="Polar residues" evidence="1">
    <location>
        <begin position="444"/>
        <end position="467"/>
    </location>
</feature>
<feature type="region of interest" description="Disordered" evidence="1">
    <location>
        <begin position="512"/>
        <end position="533"/>
    </location>
</feature>